<dbReference type="PROSITE" id="PS51257">
    <property type="entry name" value="PROKAR_LIPOPROTEIN"/>
    <property type="match status" value="1"/>
</dbReference>
<evidence type="ECO:0000256" key="2">
    <source>
        <dbReference type="SAM" id="SignalP"/>
    </source>
</evidence>
<gene>
    <name evidence="5" type="ORF">G5V58_00225</name>
</gene>
<feature type="region of interest" description="Disordered" evidence="1">
    <location>
        <begin position="494"/>
        <end position="516"/>
    </location>
</feature>
<dbReference type="KEGG" id="nano:G5V58_00225"/>
<sequence>MKRMRRAATALLGVLVGSVALSGCDFDVYSLPLPGGTDVGDHPIEVTVQFQDVLDLVPKSTVKVNDVSVGQVKSIDLEGYHANVEIELRDDTKLPENTVAEIRQTSLLGEKFVSLAAPESGAEGSLETGDVIPLERTGRNPEVEEVLGALSLILNGGGVAQLKTITQELNKALSGREGDVRSVLDQVNTFTSTLDTNKVQIVDALEALNRLSISARQQEDNIDEALEQLPSALTSIDGQRQDLVKMLQALDDLSGVGVQVISASKDATINSLRQLQPVLNQLAASGDDLVNAVNVFYAYPFVDEVVGRDPQVARNLHMGDYTNLSIELQLDLTKGLPTVPGIPTELVCTPLSQIPDLGPLPPLDQLCADTIAAINKCTQSPSLKNCKDLPDFLIKQVCQALPVPIPLLCNGLGLNLGGGGGGSGVPLPSLPTLPLPSVSGLPDLGGVVGGVLGGLGRAGTGWNDATHGGPTMAQLQQVYDPALVNLLIPPSVVPTQQPAAEPAADGSTQAKAGASR</sequence>
<protein>
    <submittedName>
        <fullName evidence="5">MCE family protein</fullName>
    </submittedName>
</protein>
<organism evidence="5 6">
    <name type="scientific">Nocardioides anomalus</name>
    <dbReference type="NCBI Taxonomy" id="2712223"/>
    <lineage>
        <taxon>Bacteria</taxon>
        <taxon>Bacillati</taxon>
        <taxon>Actinomycetota</taxon>
        <taxon>Actinomycetes</taxon>
        <taxon>Propionibacteriales</taxon>
        <taxon>Nocardioidaceae</taxon>
        <taxon>Nocardioides</taxon>
    </lineage>
</organism>
<keyword evidence="2" id="KW-0732">Signal</keyword>
<dbReference type="Proteomes" id="UP000502996">
    <property type="component" value="Chromosome"/>
</dbReference>
<dbReference type="GO" id="GO:0005576">
    <property type="term" value="C:extracellular region"/>
    <property type="evidence" value="ECO:0007669"/>
    <property type="project" value="TreeGrafter"/>
</dbReference>
<dbReference type="Pfam" id="PF11887">
    <property type="entry name" value="Mce4_CUP1"/>
    <property type="match status" value="1"/>
</dbReference>
<dbReference type="AlphaFoldDB" id="A0A6G6W8C2"/>
<evidence type="ECO:0000256" key="1">
    <source>
        <dbReference type="SAM" id="MobiDB-lite"/>
    </source>
</evidence>
<proteinExistence type="predicted"/>
<dbReference type="Pfam" id="PF02470">
    <property type="entry name" value="MlaD"/>
    <property type="match status" value="1"/>
</dbReference>
<evidence type="ECO:0000313" key="6">
    <source>
        <dbReference type="Proteomes" id="UP000502996"/>
    </source>
</evidence>
<accession>A0A6G6W8C2</accession>
<dbReference type="NCBIfam" id="TIGR00996">
    <property type="entry name" value="Mtu_fam_mce"/>
    <property type="match status" value="1"/>
</dbReference>
<feature type="signal peptide" evidence="2">
    <location>
        <begin position="1"/>
        <end position="22"/>
    </location>
</feature>
<reference evidence="5 6" key="1">
    <citation type="submission" date="2020-02" db="EMBL/GenBank/DDBJ databases">
        <title>Full genome sequence of Nocardioides sp. R-3366.</title>
        <authorList>
            <person name="Im W.-T."/>
        </authorList>
    </citation>
    <scope>NUCLEOTIDE SEQUENCE [LARGE SCALE GENOMIC DNA]</scope>
    <source>
        <strain evidence="5 6">R-3366</strain>
    </source>
</reference>
<evidence type="ECO:0000259" key="4">
    <source>
        <dbReference type="Pfam" id="PF11887"/>
    </source>
</evidence>
<feature type="domain" description="Mce/MlaD" evidence="3">
    <location>
        <begin position="44"/>
        <end position="116"/>
    </location>
</feature>
<dbReference type="InterPro" id="IPR024516">
    <property type="entry name" value="Mce_C"/>
</dbReference>
<dbReference type="PANTHER" id="PTHR33371">
    <property type="entry name" value="INTERMEMBRANE PHOSPHOLIPID TRANSPORT SYSTEM BINDING PROTEIN MLAD-RELATED"/>
    <property type="match status" value="1"/>
</dbReference>
<dbReference type="EMBL" id="CP049257">
    <property type="protein sequence ID" value="QIG41403.1"/>
    <property type="molecule type" value="Genomic_DNA"/>
</dbReference>
<evidence type="ECO:0000259" key="3">
    <source>
        <dbReference type="Pfam" id="PF02470"/>
    </source>
</evidence>
<keyword evidence="6" id="KW-1185">Reference proteome</keyword>
<evidence type="ECO:0000313" key="5">
    <source>
        <dbReference type="EMBL" id="QIG41403.1"/>
    </source>
</evidence>
<dbReference type="PANTHER" id="PTHR33371:SF15">
    <property type="entry name" value="LIPOPROTEIN LPRN"/>
    <property type="match status" value="1"/>
</dbReference>
<name>A0A6G6W8C2_9ACTN</name>
<dbReference type="InterPro" id="IPR005693">
    <property type="entry name" value="Mce"/>
</dbReference>
<dbReference type="InterPro" id="IPR003399">
    <property type="entry name" value="Mce/MlaD"/>
</dbReference>
<feature type="domain" description="Mammalian cell entry C-terminal" evidence="4">
    <location>
        <begin position="125"/>
        <end position="288"/>
    </location>
</feature>
<dbReference type="InterPro" id="IPR052336">
    <property type="entry name" value="MlaD_Phospholipid_Transporter"/>
</dbReference>
<feature type="chain" id="PRO_5026041518" evidence="2">
    <location>
        <begin position="23"/>
        <end position="516"/>
    </location>
</feature>